<evidence type="ECO:0000256" key="1">
    <source>
        <dbReference type="ARBA" id="ARBA00004685"/>
    </source>
</evidence>
<gene>
    <name evidence="4" type="ORF">BJ875DRAFT_489615</name>
</gene>
<dbReference type="PANTHER" id="PTHR33365">
    <property type="entry name" value="YALI0B05434P"/>
    <property type="match status" value="1"/>
</dbReference>
<accession>A0A9P8C0B6</accession>
<dbReference type="Pfam" id="PF11807">
    <property type="entry name" value="UstYa"/>
    <property type="match status" value="1"/>
</dbReference>
<sequence>MAFNYQEVRADEQADDVEITQGPKTKNNVTRILHWFFHAILLSAVLTLSIWRSTKARPENSAGAGFQRIHSPLWDTVVYSPKVYDHANFEFKGSTSPFKGQPRPELDEAWEGILNHEDAMNALGQPTHNAQKYGDKYFAYIDVFHQLHCLDLVRKYIFRDHYPSYIAFQDTDERILYHVDHCMDIIRQKIMCDSDIDVIVYTDLSDKGKQPEARFDITHMCRNFKDIQQWTFENAWNS</sequence>
<keyword evidence="3" id="KW-0472">Membrane</keyword>
<evidence type="ECO:0000256" key="3">
    <source>
        <dbReference type="SAM" id="Phobius"/>
    </source>
</evidence>
<keyword evidence="3" id="KW-0812">Transmembrane</keyword>
<dbReference type="EMBL" id="MU251876">
    <property type="protein sequence ID" value="KAG9228690.1"/>
    <property type="molecule type" value="Genomic_DNA"/>
</dbReference>
<keyword evidence="3" id="KW-1133">Transmembrane helix</keyword>
<dbReference type="OrthoDB" id="3687641at2759"/>
<evidence type="ECO:0000313" key="4">
    <source>
        <dbReference type="EMBL" id="KAG9228690.1"/>
    </source>
</evidence>
<dbReference type="Proteomes" id="UP000824998">
    <property type="component" value="Unassembled WGS sequence"/>
</dbReference>
<evidence type="ECO:0000313" key="5">
    <source>
        <dbReference type="Proteomes" id="UP000824998"/>
    </source>
</evidence>
<comment type="caution">
    <text evidence="4">The sequence shown here is derived from an EMBL/GenBank/DDBJ whole genome shotgun (WGS) entry which is preliminary data.</text>
</comment>
<dbReference type="PANTHER" id="PTHR33365:SF4">
    <property type="entry name" value="CYCLOCHLOROTINE BIOSYNTHESIS PROTEIN O"/>
    <property type="match status" value="1"/>
</dbReference>
<keyword evidence="5" id="KW-1185">Reference proteome</keyword>
<reference evidence="4" key="1">
    <citation type="journal article" date="2021" name="IMA Fungus">
        <title>Genomic characterization of three marine fungi, including Emericellopsis atlantica sp. nov. with signatures of a generalist lifestyle and marine biomass degradation.</title>
        <authorList>
            <person name="Hagestad O.C."/>
            <person name="Hou L."/>
            <person name="Andersen J.H."/>
            <person name="Hansen E.H."/>
            <person name="Altermark B."/>
            <person name="Li C."/>
            <person name="Kuhnert E."/>
            <person name="Cox R.J."/>
            <person name="Crous P.W."/>
            <person name="Spatafora J.W."/>
            <person name="Lail K."/>
            <person name="Amirebrahimi M."/>
            <person name="Lipzen A."/>
            <person name="Pangilinan J."/>
            <person name="Andreopoulos W."/>
            <person name="Hayes R.D."/>
            <person name="Ng V."/>
            <person name="Grigoriev I.V."/>
            <person name="Jackson S.A."/>
            <person name="Sutton T.D.S."/>
            <person name="Dobson A.D.W."/>
            <person name="Rama T."/>
        </authorList>
    </citation>
    <scope>NUCLEOTIDE SEQUENCE</scope>
    <source>
        <strain evidence="4">TRa018bII</strain>
    </source>
</reference>
<name>A0A9P8C0B6_9HELO</name>
<dbReference type="AlphaFoldDB" id="A0A9P8C0B6"/>
<proteinExistence type="inferred from homology"/>
<dbReference type="GO" id="GO:0043386">
    <property type="term" value="P:mycotoxin biosynthetic process"/>
    <property type="evidence" value="ECO:0007669"/>
    <property type="project" value="InterPro"/>
</dbReference>
<evidence type="ECO:0000256" key="2">
    <source>
        <dbReference type="ARBA" id="ARBA00035112"/>
    </source>
</evidence>
<protein>
    <submittedName>
        <fullName evidence="4">Uncharacterized protein</fullName>
    </submittedName>
</protein>
<comment type="pathway">
    <text evidence="1">Mycotoxin biosynthesis.</text>
</comment>
<dbReference type="InterPro" id="IPR021765">
    <property type="entry name" value="UstYa-like"/>
</dbReference>
<organism evidence="4 5">
    <name type="scientific">Amylocarpus encephaloides</name>
    <dbReference type="NCBI Taxonomy" id="45428"/>
    <lineage>
        <taxon>Eukaryota</taxon>
        <taxon>Fungi</taxon>
        <taxon>Dikarya</taxon>
        <taxon>Ascomycota</taxon>
        <taxon>Pezizomycotina</taxon>
        <taxon>Leotiomycetes</taxon>
        <taxon>Helotiales</taxon>
        <taxon>Helotiales incertae sedis</taxon>
        <taxon>Amylocarpus</taxon>
    </lineage>
</organism>
<feature type="transmembrane region" description="Helical" evidence="3">
    <location>
        <begin position="32"/>
        <end position="51"/>
    </location>
</feature>
<comment type="similarity">
    <text evidence="2">Belongs to the ustYa family.</text>
</comment>